<evidence type="ECO:0000256" key="1">
    <source>
        <dbReference type="SAM" id="MobiDB-lite"/>
    </source>
</evidence>
<dbReference type="InterPro" id="IPR023158">
    <property type="entry name" value="YerB-like_sf"/>
</dbReference>
<evidence type="ECO:0000259" key="3">
    <source>
        <dbReference type="Pfam" id="PF11258"/>
    </source>
</evidence>
<dbReference type="InterPro" id="IPR035328">
    <property type="entry name" value="DUF3048_C"/>
</dbReference>
<reference evidence="5 6" key="1">
    <citation type="submission" date="2017-06" db="EMBL/GenBank/DDBJ databases">
        <authorList>
            <person name="Kim H.J."/>
            <person name="Triplett B.A."/>
        </authorList>
    </citation>
    <scope>NUCLEOTIDE SEQUENCE [LARGE SCALE GENOMIC DNA]</scope>
    <source>
        <strain evidence="5 6">DSM 45207</strain>
    </source>
</reference>
<evidence type="ECO:0000313" key="5">
    <source>
        <dbReference type="EMBL" id="SNR32601.1"/>
    </source>
</evidence>
<proteinExistence type="predicted"/>
<evidence type="ECO:0000259" key="4">
    <source>
        <dbReference type="Pfam" id="PF17479"/>
    </source>
</evidence>
<keyword evidence="2" id="KW-1133">Transmembrane helix</keyword>
<dbReference type="Proteomes" id="UP000198348">
    <property type="component" value="Unassembled WGS sequence"/>
</dbReference>
<feature type="transmembrane region" description="Helical" evidence="2">
    <location>
        <begin position="12"/>
        <end position="33"/>
    </location>
</feature>
<dbReference type="OrthoDB" id="9779102at2"/>
<keyword evidence="6" id="KW-1185">Reference proteome</keyword>
<dbReference type="Pfam" id="PF17479">
    <property type="entry name" value="DUF3048_C"/>
    <property type="match status" value="1"/>
</dbReference>
<keyword evidence="2" id="KW-0472">Membrane</keyword>
<keyword evidence="2" id="KW-0812">Transmembrane</keyword>
<evidence type="ECO:0000313" key="6">
    <source>
        <dbReference type="Proteomes" id="UP000198348"/>
    </source>
</evidence>
<feature type="domain" description="DUF3048" evidence="3">
    <location>
        <begin position="75"/>
        <end position="194"/>
    </location>
</feature>
<sequence>MNGDVLRKPLETLIALLAAAGVVGVVALGVWLVRDGAQQQAAEREAPPATAEHPPPPEPEPEPERAPAPELFPPALVTKIDAGSSAVRYRGLASADAMFVEPVEGGLTRMLAVHWGQRPGALGPVRSARETDIELLGQFEDPVLAYSGSASQLRPSLNAAGFRSVTPGNAPGGFYRDSSRPSPHNLYARPGRLPATPAVDEPFATGPAPDGGEPTGSYRVSYRSASYEFSWSGDRQRWLVARGGSPLTTAESGRLDAGTVVVLRVPIAEGLGITDSTGALSPVARTVGSGEAQVLRDGRRFDGEWSRAAMDEGMELTTTDGEEIPYAEDGKLWVLLVPR</sequence>
<feature type="region of interest" description="Disordered" evidence="1">
    <location>
        <begin position="171"/>
        <end position="217"/>
    </location>
</feature>
<dbReference type="InterPro" id="IPR021416">
    <property type="entry name" value="DUF3048_N"/>
</dbReference>
<organism evidence="5 6">
    <name type="scientific">Haloechinothrix alba</name>
    <dbReference type="NCBI Taxonomy" id="664784"/>
    <lineage>
        <taxon>Bacteria</taxon>
        <taxon>Bacillati</taxon>
        <taxon>Actinomycetota</taxon>
        <taxon>Actinomycetes</taxon>
        <taxon>Pseudonocardiales</taxon>
        <taxon>Pseudonocardiaceae</taxon>
        <taxon>Haloechinothrix</taxon>
    </lineage>
</organism>
<evidence type="ECO:0000256" key="2">
    <source>
        <dbReference type="SAM" id="Phobius"/>
    </source>
</evidence>
<dbReference type="EMBL" id="FZNW01000002">
    <property type="protein sequence ID" value="SNR32601.1"/>
    <property type="molecule type" value="Genomic_DNA"/>
</dbReference>
<protein>
    <recommendedName>
        <fullName evidence="7">DUF3048 domain-containing protein</fullName>
    </recommendedName>
</protein>
<dbReference type="AlphaFoldDB" id="A0A238VEG1"/>
<name>A0A238VEG1_9PSEU</name>
<feature type="domain" description="DUF3048" evidence="4">
    <location>
        <begin position="220"/>
        <end position="334"/>
    </location>
</feature>
<gene>
    <name evidence="5" type="ORF">SAMN06265360_102134</name>
</gene>
<feature type="region of interest" description="Disordered" evidence="1">
    <location>
        <begin position="39"/>
        <end position="70"/>
    </location>
</feature>
<accession>A0A238VEG1</accession>
<dbReference type="Pfam" id="PF11258">
    <property type="entry name" value="DUF3048"/>
    <property type="match status" value="1"/>
</dbReference>
<evidence type="ECO:0008006" key="7">
    <source>
        <dbReference type="Google" id="ProtNLM"/>
    </source>
</evidence>
<dbReference type="SUPFAM" id="SSF159774">
    <property type="entry name" value="YerB-like"/>
    <property type="match status" value="1"/>
</dbReference>
<dbReference type="Gene3D" id="3.50.90.10">
    <property type="entry name" value="YerB-like"/>
    <property type="match status" value="1"/>
</dbReference>